<dbReference type="AlphaFoldDB" id="A0A3E3E0J1"/>
<dbReference type="RefSeq" id="WP_117446759.1">
    <property type="nucleotide sequence ID" value="NZ_JBFBOW010000001.1"/>
</dbReference>
<evidence type="ECO:0000313" key="1">
    <source>
        <dbReference type="EMBL" id="RGD74815.1"/>
    </source>
</evidence>
<name>A0A3E3E0J1_9FIRM</name>
<dbReference type="EMBL" id="QUSK01000021">
    <property type="protein sequence ID" value="RGD74815.1"/>
    <property type="molecule type" value="Genomic_DNA"/>
</dbReference>
<comment type="caution">
    <text evidence="1">The sequence shown here is derived from an EMBL/GenBank/DDBJ whole genome shotgun (WGS) entry which is preliminary data.</text>
</comment>
<proteinExistence type="predicted"/>
<dbReference type="Proteomes" id="UP000260721">
    <property type="component" value="Unassembled WGS sequence"/>
</dbReference>
<sequence>MKKVYESYEGLLDVDHRTKYIIYDHTNKSWRIDCISAYLGESKRVYISKDLLKENQFSDWSYIKDLIDYLGL</sequence>
<protein>
    <submittedName>
        <fullName evidence="1">Uncharacterized protein</fullName>
    </submittedName>
</protein>
<reference evidence="1 2" key="1">
    <citation type="submission" date="2018-08" db="EMBL/GenBank/DDBJ databases">
        <title>A genome reference for cultivated species of the human gut microbiota.</title>
        <authorList>
            <person name="Zou Y."/>
            <person name="Xue W."/>
            <person name="Luo G."/>
        </authorList>
    </citation>
    <scope>NUCLEOTIDE SEQUENCE [LARGE SCALE GENOMIC DNA]</scope>
    <source>
        <strain evidence="1 2">TF08-11</strain>
    </source>
</reference>
<gene>
    <name evidence="1" type="ORF">DXC78_09260</name>
</gene>
<accession>A0A3E3E0J1</accession>
<evidence type="ECO:0000313" key="2">
    <source>
        <dbReference type="Proteomes" id="UP000260721"/>
    </source>
</evidence>
<organism evidence="1 2">
    <name type="scientific">Faecalicoccus pleomorphus</name>
    <dbReference type="NCBI Taxonomy" id="1323"/>
    <lineage>
        <taxon>Bacteria</taxon>
        <taxon>Bacillati</taxon>
        <taxon>Bacillota</taxon>
        <taxon>Erysipelotrichia</taxon>
        <taxon>Erysipelotrichales</taxon>
        <taxon>Erysipelotrichaceae</taxon>
        <taxon>Faecalicoccus</taxon>
    </lineage>
</organism>